<dbReference type="InterPro" id="IPR027417">
    <property type="entry name" value="P-loop_NTPase"/>
</dbReference>
<dbReference type="PROSITE" id="PS51192">
    <property type="entry name" value="HELICASE_ATP_BIND_1"/>
    <property type="match status" value="1"/>
</dbReference>
<dbReference type="GO" id="GO:0004386">
    <property type="term" value="F:helicase activity"/>
    <property type="evidence" value="ECO:0007669"/>
    <property type="project" value="TreeGrafter"/>
</dbReference>
<reference evidence="1" key="1">
    <citation type="submission" date="2020-03" db="EMBL/GenBank/DDBJ databases">
        <title>Melopsittacus undulatus (budgerigar) genome, bMelUnd1, maternal haplotype with Z.</title>
        <authorList>
            <person name="Gedman G."/>
            <person name="Mountcastle J."/>
            <person name="Haase B."/>
            <person name="Formenti G."/>
            <person name="Wright T."/>
            <person name="Apodaca J."/>
            <person name="Pelan S."/>
            <person name="Chow W."/>
            <person name="Rhie A."/>
            <person name="Howe K."/>
            <person name="Fedrigo O."/>
            <person name="Jarvis E.D."/>
        </authorList>
    </citation>
    <scope>NUCLEOTIDE SEQUENCE [LARGE SCALE GENOMIC DNA]</scope>
</reference>
<evidence type="ECO:0000313" key="1">
    <source>
        <dbReference type="Ensembl" id="ENSMUNP00000021665.2"/>
    </source>
</evidence>
<accession>A0A8V5G3Z2</accession>
<accession>A0A8C6K3F6</accession>
<dbReference type="GO" id="GO:0005681">
    <property type="term" value="C:spliceosomal complex"/>
    <property type="evidence" value="ECO:0007669"/>
    <property type="project" value="TreeGrafter"/>
</dbReference>
<dbReference type="InterPro" id="IPR014001">
    <property type="entry name" value="Helicase_ATP-bd"/>
</dbReference>
<dbReference type="Proteomes" id="UP000694405">
    <property type="component" value="Chromosome 4"/>
</dbReference>
<dbReference type="GO" id="GO:0003723">
    <property type="term" value="F:RNA binding"/>
    <property type="evidence" value="ECO:0007669"/>
    <property type="project" value="TreeGrafter"/>
</dbReference>
<reference evidence="1" key="3">
    <citation type="submission" date="2025-09" db="UniProtKB">
        <authorList>
            <consortium name="Ensembl"/>
        </authorList>
    </citation>
    <scope>IDENTIFICATION</scope>
</reference>
<dbReference type="FunFam" id="3.40.50.300:FF:001007">
    <property type="entry name" value="putative pre-mRNA-splicing factor ATP-dependent RNA helicase DHX32"/>
    <property type="match status" value="1"/>
</dbReference>
<dbReference type="SUPFAM" id="SSF52540">
    <property type="entry name" value="P-loop containing nucleoside triphosphate hydrolases"/>
    <property type="match status" value="1"/>
</dbReference>
<dbReference type="PANTHER" id="PTHR18934">
    <property type="entry name" value="ATP-DEPENDENT RNA HELICASE"/>
    <property type="match status" value="1"/>
</dbReference>
<dbReference type="AlphaFoldDB" id="A0A8C6K3F6"/>
<sequence>LFSSLAEHAHGLLNPFDGLPYSSRYYKLLKEREELPVWKEKQTFRESLLHNQIVIVSGHAKTGKSSQIPQWCAEYCLSAHYQHGVVVCTQVHKQTAVRLALRVADEMDVNVGHEVGYFIPFESCCTTETILRFVYCTDDVLQREMMSTPLLNCYGVIILDDVHERTVATDALLALLKDVLLSRPELRLVILTAPHMSSKLQQYYGSVPLIRVESKHQAEVVYSCSIQKDPFLSALRLLFEIHHSKEKGDIVIFLACEQCVICIEHINTRNYQIFCSLKERSSSSCMIQRLAKAIYRDKGTDAGS</sequence>
<dbReference type="Gene3D" id="3.40.50.300">
    <property type="entry name" value="P-loop containing nucleotide triphosphate hydrolases"/>
    <property type="match status" value="1"/>
</dbReference>
<name>A0A8C6K3F6_MELUD</name>
<evidence type="ECO:0000313" key="2">
    <source>
        <dbReference type="Proteomes" id="UP000694405"/>
    </source>
</evidence>
<organism evidence="1 2">
    <name type="scientific">Melopsittacus undulatus</name>
    <name type="common">Budgerigar</name>
    <name type="synonym">Psittacus undulatus</name>
    <dbReference type="NCBI Taxonomy" id="13146"/>
    <lineage>
        <taxon>Eukaryota</taxon>
        <taxon>Metazoa</taxon>
        <taxon>Chordata</taxon>
        <taxon>Craniata</taxon>
        <taxon>Vertebrata</taxon>
        <taxon>Euteleostomi</taxon>
        <taxon>Archelosauria</taxon>
        <taxon>Archosauria</taxon>
        <taxon>Dinosauria</taxon>
        <taxon>Saurischia</taxon>
        <taxon>Theropoda</taxon>
        <taxon>Coelurosauria</taxon>
        <taxon>Aves</taxon>
        <taxon>Neognathae</taxon>
        <taxon>Neoaves</taxon>
        <taxon>Telluraves</taxon>
        <taxon>Australaves</taxon>
        <taxon>Psittaciformes</taxon>
        <taxon>Psittaculidae</taxon>
        <taxon>Melopsittacus</taxon>
    </lineage>
</organism>
<dbReference type="Ensembl" id="ENSMUNT00000024727.2">
    <property type="protein sequence ID" value="ENSMUNP00000021665.2"/>
    <property type="gene ID" value="ENSMUNG00000016321.2"/>
</dbReference>
<keyword evidence="2" id="KW-1185">Reference proteome</keyword>
<protein>
    <submittedName>
        <fullName evidence="1">Uncharacterized protein</fullName>
    </submittedName>
</protein>
<proteinExistence type="predicted"/>
<dbReference type="PANTHER" id="PTHR18934:SF88">
    <property type="entry name" value="PRE-MRNA-SPLICING FACTOR ATP-DEPENDENT RNA HELICASE DHX32-RELATED"/>
    <property type="match status" value="1"/>
</dbReference>
<reference evidence="1" key="2">
    <citation type="submission" date="2025-08" db="UniProtKB">
        <authorList>
            <consortium name="Ensembl"/>
        </authorList>
    </citation>
    <scope>IDENTIFICATION</scope>
</reference>